<feature type="compositionally biased region" description="Acidic residues" evidence="1">
    <location>
        <begin position="782"/>
        <end position="792"/>
    </location>
</feature>
<dbReference type="EMBL" id="JADCUA010000001">
    <property type="protein sequence ID" value="KAH9843527.1"/>
    <property type="molecule type" value="Genomic_DNA"/>
</dbReference>
<keyword evidence="3" id="KW-1185">Reference proteome</keyword>
<sequence length="804" mass="89195">MPPRLNKRQLREQEELAALEVPKERDDASEAEESEAEVPQSTKTMGGGFAARTRRRRVMRLRPLGLPNRRRLKKKKKKPASTESPAAPTPPPEVAEVKAHNEASPSPSPSISKKERKAAKKLKAKEQKDDRDDVDKALAELSIKYPDLQQVVASTSASPAARNTSAALASLLSVSLQNLDAEAELRKFFGAKVISAAKSAESGPSKRAAAAAARLKSQAKATLARPKGNWWSATYRQGLSSRLYTPEDEEQMRGRHAWSPLLGEKVWTVEYSKKYRSVTLAFMQTVMSGDPVGFNQILGQMPYHGDTLLQMSEVYFHREEHSTAADMIDRALFGYERAFLGTSFNFTAGVHRLDFDHVENRPFFLAVHRQISDLQRRGCVRTSFEFARLLYSLDPWSDPHGALLHLDYLAHKASMGQWLLDVWDFFSQVGDDDGFRNRLRPTVLPGWAYSRALALYSDEEAKGLDHAASTSALEEAILSFPTIVPLLADKADISLPASVRGHSAFRVYPDSSSLPTPSAGILHLLSHLYAQRSSILWKTPERASWFAQTVSASVTSLPPSYDTTSPAYLGFVALFSRPEIAHGVYRHAIVNESSCRRLFGFIPREVTNAKNLACDPLPPPTRVNEYDAEFFRGAEDAMNIQRRSRKANERLLQQLIPDPVFRRQMEDFWAAHPAFQRQFPGGFVHFAQILQQIDPEAVEDLMIQVADQAGQGAGDAMPGGFVPMAEMFGEAGVPGVEPAGADDAVDEEDEDDEDDDEEEEVAPLPVRMLRNLVNRFWGGGTVEEESSDEDEGEGAHLPAEDGVD</sequence>
<evidence type="ECO:0000313" key="3">
    <source>
        <dbReference type="Proteomes" id="UP000814176"/>
    </source>
</evidence>
<dbReference type="Pfam" id="PF04910">
    <property type="entry name" value="Tcf25"/>
    <property type="match status" value="1"/>
</dbReference>
<feature type="region of interest" description="Disordered" evidence="1">
    <location>
        <begin position="780"/>
        <end position="804"/>
    </location>
</feature>
<feature type="compositionally biased region" description="Basic residues" evidence="1">
    <location>
        <begin position="114"/>
        <end position="123"/>
    </location>
</feature>
<dbReference type="Proteomes" id="UP000814176">
    <property type="component" value="Unassembled WGS sequence"/>
</dbReference>
<protein>
    <submittedName>
        <fullName evidence="2">Transcriptional repressor TCF25-domain-containing protein</fullName>
    </submittedName>
</protein>
<feature type="compositionally biased region" description="Basic residues" evidence="1">
    <location>
        <begin position="68"/>
        <end position="79"/>
    </location>
</feature>
<dbReference type="PANTHER" id="PTHR22684:SF0">
    <property type="entry name" value="RIBOSOME QUALITY CONTROL COMPLEX SUBUNIT TCF25"/>
    <property type="match status" value="1"/>
</dbReference>
<proteinExistence type="predicted"/>
<feature type="compositionally biased region" description="Acidic residues" evidence="1">
    <location>
        <begin position="743"/>
        <end position="761"/>
    </location>
</feature>
<feature type="compositionally biased region" description="Basic and acidic residues" evidence="1">
    <location>
        <begin position="124"/>
        <end position="133"/>
    </location>
</feature>
<accession>A0ABQ8KW39</accession>
<feature type="region of interest" description="Disordered" evidence="1">
    <location>
        <begin position="731"/>
        <end position="765"/>
    </location>
</feature>
<dbReference type="PANTHER" id="PTHR22684">
    <property type="entry name" value="NULP1-RELATED"/>
    <property type="match status" value="1"/>
</dbReference>
<evidence type="ECO:0000313" key="2">
    <source>
        <dbReference type="EMBL" id="KAH9843527.1"/>
    </source>
</evidence>
<dbReference type="InterPro" id="IPR006994">
    <property type="entry name" value="TCF25/Rqc1"/>
</dbReference>
<name>A0ABQ8KW39_9APHY</name>
<dbReference type="RefSeq" id="XP_047784337.1">
    <property type="nucleotide sequence ID" value="XM_047928258.1"/>
</dbReference>
<dbReference type="GeneID" id="72008990"/>
<reference evidence="2 3" key="1">
    <citation type="journal article" date="2021" name="Environ. Microbiol.">
        <title>Gene family expansions and transcriptome signatures uncover fungal adaptations to wood decay.</title>
        <authorList>
            <person name="Hage H."/>
            <person name="Miyauchi S."/>
            <person name="Viragh M."/>
            <person name="Drula E."/>
            <person name="Min B."/>
            <person name="Chaduli D."/>
            <person name="Navarro D."/>
            <person name="Favel A."/>
            <person name="Norest M."/>
            <person name="Lesage-Meessen L."/>
            <person name="Balint B."/>
            <person name="Merenyi Z."/>
            <person name="de Eugenio L."/>
            <person name="Morin E."/>
            <person name="Martinez A.T."/>
            <person name="Baldrian P."/>
            <person name="Stursova M."/>
            <person name="Martinez M.J."/>
            <person name="Novotny C."/>
            <person name="Magnuson J.K."/>
            <person name="Spatafora J.W."/>
            <person name="Maurice S."/>
            <person name="Pangilinan J."/>
            <person name="Andreopoulos W."/>
            <person name="LaButti K."/>
            <person name="Hundley H."/>
            <person name="Na H."/>
            <person name="Kuo A."/>
            <person name="Barry K."/>
            <person name="Lipzen A."/>
            <person name="Henrissat B."/>
            <person name="Riley R."/>
            <person name="Ahrendt S."/>
            <person name="Nagy L.G."/>
            <person name="Grigoriev I.V."/>
            <person name="Martin F."/>
            <person name="Rosso M.N."/>
        </authorList>
    </citation>
    <scope>NUCLEOTIDE SEQUENCE [LARGE SCALE GENOMIC DNA]</scope>
    <source>
        <strain evidence="2 3">CIRM-BRFM 1785</strain>
    </source>
</reference>
<comment type="caution">
    <text evidence="2">The sequence shown here is derived from an EMBL/GenBank/DDBJ whole genome shotgun (WGS) entry which is preliminary data.</text>
</comment>
<gene>
    <name evidence="2" type="ORF">C8Q71DRAFT_864089</name>
</gene>
<organism evidence="2 3">
    <name type="scientific">Rhodofomes roseus</name>
    <dbReference type="NCBI Taxonomy" id="34475"/>
    <lineage>
        <taxon>Eukaryota</taxon>
        <taxon>Fungi</taxon>
        <taxon>Dikarya</taxon>
        <taxon>Basidiomycota</taxon>
        <taxon>Agaricomycotina</taxon>
        <taxon>Agaricomycetes</taxon>
        <taxon>Polyporales</taxon>
        <taxon>Rhodofomes</taxon>
    </lineage>
</organism>
<feature type="region of interest" description="Disordered" evidence="1">
    <location>
        <begin position="1"/>
        <end position="133"/>
    </location>
</feature>
<evidence type="ECO:0000256" key="1">
    <source>
        <dbReference type="SAM" id="MobiDB-lite"/>
    </source>
</evidence>